<dbReference type="GO" id="GO:0008233">
    <property type="term" value="F:peptidase activity"/>
    <property type="evidence" value="ECO:0007669"/>
    <property type="project" value="UniProtKB-KW"/>
</dbReference>
<dbReference type="InterPro" id="IPR003738">
    <property type="entry name" value="SRAP"/>
</dbReference>
<keyword evidence="4" id="KW-0378">Hydrolase</keyword>
<evidence type="ECO:0000313" key="9">
    <source>
        <dbReference type="EMBL" id="CAB9505801.1"/>
    </source>
</evidence>
<gene>
    <name evidence="9" type="ORF">SEMRO_244_G097120.1</name>
</gene>
<keyword evidence="10" id="KW-1185">Reference proteome</keyword>
<organism evidence="9 10">
    <name type="scientific">Seminavis robusta</name>
    <dbReference type="NCBI Taxonomy" id="568900"/>
    <lineage>
        <taxon>Eukaryota</taxon>
        <taxon>Sar</taxon>
        <taxon>Stramenopiles</taxon>
        <taxon>Ochrophyta</taxon>
        <taxon>Bacillariophyta</taxon>
        <taxon>Bacillariophyceae</taxon>
        <taxon>Bacillariophycidae</taxon>
        <taxon>Naviculales</taxon>
        <taxon>Naviculaceae</taxon>
        <taxon>Seminavis</taxon>
    </lineage>
</organism>
<sequence>MCGRTAQSVAAVSAASTSLRTNSRNGGRSVVDRIGPRRCSNDGGDNGSSTTNGETDKSSIPQEDGTYPWGDNFNLSPGHDAVVFSLNKEGQLQMDRKIWGLVSKGGTSKAPLQEGPSKHFSNLMFNARSDTHFSKPTFSRLLGERKTCVVAFDGFFEWKADPLGGGKGKKQPYYVFRKNPPEKEGNCKDPNQQSAQKSPYLLMAGLWTSVPTGYSPPKPATLDTFTVLTTEVCNPLRWLHSRMPVCIWDEELAWKWLQEPSQQIHQQIDEQSHLTEQYLLDWHAVTTQMSSTKYREADAIKALPKPKSVKAFFAPIGKSKPSSDTKKKAGTNTKESTGTGKKGESIKTATTTKRAAPIVSPGKKPATKKAKLDSTKKGSITSFFSPKKSKT</sequence>
<evidence type="ECO:0000256" key="2">
    <source>
        <dbReference type="ARBA" id="ARBA00022670"/>
    </source>
</evidence>
<dbReference type="AlphaFoldDB" id="A0A9N8DS66"/>
<dbReference type="GO" id="GO:0003697">
    <property type="term" value="F:single-stranded DNA binding"/>
    <property type="evidence" value="ECO:0007669"/>
    <property type="project" value="InterPro"/>
</dbReference>
<dbReference type="PANTHER" id="PTHR13604:SF0">
    <property type="entry name" value="ABASIC SITE PROCESSING PROTEIN HMCES"/>
    <property type="match status" value="1"/>
</dbReference>
<dbReference type="Gene3D" id="3.90.1680.10">
    <property type="entry name" value="SOS response associated peptidase-like"/>
    <property type="match status" value="1"/>
</dbReference>
<proteinExistence type="inferred from homology"/>
<dbReference type="Pfam" id="PF02586">
    <property type="entry name" value="SRAP"/>
    <property type="match status" value="1"/>
</dbReference>
<comment type="similarity">
    <text evidence="1">Belongs to the SOS response-associated peptidase family.</text>
</comment>
<dbReference type="Proteomes" id="UP001153069">
    <property type="component" value="Unassembled WGS sequence"/>
</dbReference>
<dbReference type="SUPFAM" id="SSF143081">
    <property type="entry name" value="BB1717-like"/>
    <property type="match status" value="1"/>
</dbReference>
<evidence type="ECO:0000256" key="4">
    <source>
        <dbReference type="ARBA" id="ARBA00022801"/>
    </source>
</evidence>
<accession>A0A9N8DS66</accession>
<evidence type="ECO:0000256" key="8">
    <source>
        <dbReference type="SAM" id="MobiDB-lite"/>
    </source>
</evidence>
<keyword evidence="7" id="KW-0456">Lyase</keyword>
<dbReference type="OrthoDB" id="2111841at2759"/>
<evidence type="ECO:0000256" key="6">
    <source>
        <dbReference type="ARBA" id="ARBA00023125"/>
    </source>
</evidence>
<keyword evidence="2" id="KW-0645">Protease</keyword>
<feature type="compositionally biased region" description="Polar residues" evidence="8">
    <location>
        <begin position="47"/>
        <end position="61"/>
    </location>
</feature>
<comment type="caution">
    <text evidence="9">The sequence shown here is derived from an EMBL/GenBank/DDBJ whole genome shotgun (WGS) entry which is preliminary data.</text>
</comment>
<keyword evidence="5" id="KW-0190">Covalent protein-DNA linkage</keyword>
<feature type="region of interest" description="Disordered" evidence="8">
    <location>
        <begin position="315"/>
        <end position="391"/>
    </location>
</feature>
<keyword evidence="6" id="KW-0238">DNA-binding</keyword>
<evidence type="ECO:0000256" key="3">
    <source>
        <dbReference type="ARBA" id="ARBA00022763"/>
    </source>
</evidence>
<evidence type="ECO:0000256" key="7">
    <source>
        <dbReference type="ARBA" id="ARBA00023239"/>
    </source>
</evidence>
<feature type="region of interest" description="Disordered" evidence="8">
    <location>
        <begin position="12"/>
        <end position="72"/>
    </location>
</feature>
<dbReference type="PANTHER" id="PTHR13604">
    <property type="entry name" value="DC12-RELATED"/>
    <property type="match status" value="1"/>
</dbReference>
<dbReference type="GO" id="GO:0006508">
    <property type="term" value="P:proteolysis"/>
    <property type="evidence" value="ECO:0007669"/>
    <property type="project" value="UniProtKB-KW"/>
</dbReference>
<dbReference type="InterPro" id="IPR036590">
    <property type="entry name" value="SRAP-like"/>
</dbReference>
<feature type="region of interest" description="Disordered" evidence="8">
    <location>
        <begin position="171"/>
        <end position="194"/>
    </location>
</feature>
<evidence type="ECO:0000256" key="1">
    <source>
        <dbReference type="ARBA" id="ARBA00008136"/>
    </source>
</evidence>
<keyword evidence="3" id="KW-0227">DNA damage</keyword>
<dbReference type="EMBL" id="CAICTM010000243">
    <property type="protein sequence ID" value="CAB9505801.1"/>
    <property type="molecule type" value="Genomic_DNA"/>
</dbReference>
<feature type="compositionally biased region" description="Polar residues" evidence="8">
    <location>
        <begin position="330"/>
        <end position="339"/>
    </location>
</feature>
<dbReference type="GO" id="GO:0016829">
    <property type="term" value="F:lyase activity"/>
    <property type="evidence" value="ECO:0007669"/>
    <property type="project" value="UniProtKB-KW"/>
</dbReference>
<evidence type="ECO:0000313" key="10">
    <source>
        <dbReference type="Proteomes" id="UP001153069"/>
    </source>
</evidence>
<reference evidence="9" key="1">
    <citation type="submission" date="2020-06" db="EMBL/GenBank/DDBJ databases">
        <authorList>
            <consortium name="Plant Systems Biology data submission"/>
        </authorList>
    </citation>
    <scope>NUCLEOTIDE SEQUENCE</scope>
    <source>
        <strain evidence="9">D6</strain>
    </source>
</reference>
<name>A0A9N8DS66_9STRA</name>
<dbReference type="GO" id="GO:0106300">
    <property type="term" value="P:protein-DNA covalent cross-linking repair"/>
    <property type="evidence" value="ECO:0007669"/>
    <property type="project" value="InterPro"/>
</dbReference>
<protein>
    <submittedName>
        <fullName evidence="9">Embryonic stem cell-specific 5-hydroxymethylcytosine-binding protein</fullName>
    </submittedName>
</protein>
<evidence type="ECO:0000256" key="5">
    <source>
        <dbReference type="ARBA" id="ARBA00023124"/>
    </source>
</evidence>